<dbReference type="AlphaFoldDB" id="A0A3S5C1M8"/>
<sequence length="160" mass="17831">MVAPLETELYDDVGRGLPALLSSVRAFEVALELAEAEALVLLEAEVLGDAVSEADALPLDELAAEDEGATLFTEEEQALRASTATRAAESGIARRRGLYIEVSFNSDYCTVFMAPTYSFYRYLSIKCRIYPSYFRRTASYFMFIEVKGGKPRAHRFAFSR</sequence>
<organism evidence="1 2">
    <name type="scientific">Rothia dentocariosa</name>
    <dbReference type="NCBI Taxonomy" id="2047"/>
    <lineage>
        <taxon>Bacteria</taxon>
        <taxon>Bacillati</taxon>
        <taxon>Actinomycetota</taxon>
        <taxon>Actinomycetes</taxon>
        <taxon>Micrococcales</taxon>
        <taxon>Micrococcaceae</taxon>
        <taxon>Rothia</taxon>
    </lineage>
</organism>
<accession>A0A3S5C1M8</accession>
<evidence type="ECO:0000313" key="1">
    <source>
        <dbReference type="EMBL" id="VEJ30698.1"/>
    </source>
</evidence>
<dbReference type="Proteomes" id="UP000270988">
    <property type="component" value="Chromosome"/>
</dbReference>
<dbReference type="EMBL" id="LR134521">
    <property type="protein sequence ID" value="VEJ30698.1"/>
    <property type="molecule type" value="Genomic_DNA"/>
</dbReference>
<name>A0A3S5C1M8_9MICC</name>
<reference evidence="1 2" key="1">
    <citation type="submission" date="2018-12" db="EMBL/GenBank/DDBJ databases">
        <authorList>
            <consortium name="Pathogen Informatics"/>
        </authorList>
    </citation>
    <scope>NUCLEOTIDE SEQUENCE [LARGE SCALE GENOMIC DNA]</scope>
    <source>
        <strain evidence="1 2">NCTC10918</strain>
    </source>
</reference>
<proteinExistence type="predicted"/>
<evidence type="ECO:0000313" key="2">
    <source>
        <dbReference type="Proteomes" id="UP000270988"/>
    </source>
</evidence>
<gene>
    <name evidence="1" type="ORF">NCTC10918_01982</name>
</gene>
<protein>
    <submittedName>
        <fullName evidence="1">Uncharacterized protein</fullName>
    </submittedName>
</protein>